<comment type="cofactor">
    <cofactor evidence="1">
        <name>Fe cation</name>
        <dbReference type="ChEBI" id="CHEBI:24875"/>
    </cofactor>
</comment>
<reference evidence="14 15" key="1">
    <citation type="journal article" date="2018" name="J. Allergy Clin. Immunol.">
        <title>High-quality assembly of Dermatophagoides pteronyssinus genome and transcriptome reveals a wide range of novel allergens.</title>
        <authorList>
            <person name="Liu X.Y."/>
            <person name="Yang K.Y."/>
            <person name="Wang M.Q."/>
            <person name="Kwok J.S."/>
            <person name="Zeng X."/>
            <person name="Yang Z."/>
            <person name="Xiao X.J."/>
            <person name="Lau C.P."/>
            <person name="Li Y."/>
            <person name="Huang Z.M."/>
            <person name="Ba J.G."/>
            <person name="Yim A.K."/>
            <person name="Ouyang C.Y."/>
            <person name="Ngai S.M."/>
            <person name="Chan T.F."/>
            <person name="Leung E.L."/>
            <person name="Liu L."/>
            <person name="Liu Z.G."/>
            <person name="Tsui S.K."/>
        </authorList>
    </citation>
    <scope>NUCLEOTIDE SEQUENCE [LARGE SCALE GENOMIC DNA]</scope>
    <source>
        <strain evidence="14">Derp</strain>
    </source>
</reference>
<evidence type="ECO:0000256" key="7">
    <source>
        <dbReference type="ARBA" id="ARBA00022490"/>
    </source>
</evidence>
<dbReference type="InterPro" id="IPR011990">
    <property type="entry name" value="TPR-like_helical_dom_sf"/>
</dbReference>
<dbReference type="SUPFAM" id="SSF109604">
    <property type="entry name" value="HD-domain/PDEase-like"/>
    <property type="match status" value="1"/>
</dbReference>
<evidence type="ECO:0000256" key="13">
    <source>
        <dbReference type="SAM" id="MobiDB-lite"/>
    </source>
</evidence>
<gene>
    <name evidence="14" type="ORF">DERP_009766</name>
</gene>
<dbReference type="EC" id="1.13.99.1" evidence="5"/>
<evidence type="ECO:0000256" key="5">
    <source>
        <dbReference type="ARBA" id="ARBA00011919"/>
    </source>
</evidence>
<dbReference type="PANTHER" id="PTHR12588:SF0">
    <property type="entry name" value="INOSITOL OXYGENASE"/>
    <property type="match status" value="1"/>
</dbReference>
<protein>
    <recommendedName>
        <fullName evidence="6">Inositol oxygenase</fullName>
        <ecNumber evidence="5">1.13.99.1</ecNumber>
    </recommendedName>
    <alternativeName>
        <fullName evidence="11">Myo-inositol oxygenase</fullName>
    </alternativeName>
</protein>
<evidence type="ECO:0000256" key="11">
    <source>
        <dbReference type="ARBA" id="ARBA00029668"/>
    </source>
</evidence>
<dbReference type="PANTHER" id="PTHR12588">
    <property type="entry name" value="MYOINOSITOL OXYGENASE"/>
    <property type="match status" value="1"/>
</dbReference>
<evidence type="ECO:0000256" key="6">
    <source>
        <dbReference type="ARBA" id="ARBA00019269"/>
    </source>
</evidence>
<evidence type="ECO:0000256" key="8">
    <source>
        <dbReference type="ARBA" id="ARBA00022723"/>
    </source>
</evidence>
<accession>A0ABQ8IRV1</accession>
<comment type="subcellular location">
    <subcellularLocation>
        <location evidence="2">Cytoplasm</location>
    </subcellularLocation>
</comment>
<evidence type="ECO:0000256" key="10">
    <source>
        <dbReference type="ARBA" id="ARBA00023004"/>
    </source>
</evidence>
<dbReference type="EMBL" id="NJHN03000128">
    <property type="protein sequence ID" value="KAH9412785.1"/>
    <property type="molecule type" value="Genomic_DNA"/>
</dbReference>
<keyword evidence="15" id="KW-1185">Reference proteome</keyword>
<keyword evidence="7" id="KW-0963">Cytoplasm</keyword>
<evidence type="ECO:0000256" key="9">
    <source>
        <dbReference type="ARBA" id="ARBA00023002"/>
    </source>
</evidence>
<dbReference type="Proteomes" id="UP000887458">
    <property type="component" value="Unassembled WGS sequence"/>
</dbReference>
<evidence type="ECO:0000313" key="15">
    <source>
        <dbReference type="Proteomes" id="UP000887458"/>
    </source>
</evidence>
<reference evidence="14 15" key="2">
    <citation type="journal article" date="2022" name="Mol. Biol. Evol.">
        <title>Comparative Genomics Reveals Insights into the Divergent Evolution of Astigmatic Mites and Household Pest Adaptations.</title>
        <authorList>
            <person name="Xiong Q."/>
            <person name="Wan A.T."/>
            <person name="Liu X."/>
            <person name="Fung C.S."/>
            <person name="Xiao X."/>
            <person name="Malainual N."/>
            <person name="Hou J."/>
            <person name="Wang L."/>
            <person name="Wang M."/>
            <person name="Yang K.Y."/>
            <person name="Cui Y."/>
            <person name="Leung E.L."/>
            <person name="Nong W."/>
            <person name="Shin S.K."/>
            <person name="Au S.W."/>
            <person name="Jeong K.Y."/>
            <person name="Chew F.T."/>
            <person name="Hui J.H."/>
            <person name="Leung T.F."/>
            <person name="Tungtrongchitr A."/>
            <person name="Zhong N."/>
            <person name="Liu Z."/>
            <person name="Tsui S.K."/>
        </authorList>
    </citation>
    <scope>NUCLEOTIDE SEQUENCE [LARGE SCALE GENOMIC DNA]</scope>
    <source>
        <strain evidence="14">Derp</strain>
    </source>
</reference>
<keyword evidence="10" id="KW-0408">Iron</keyword>
<comment type="pathway">
    <text evidence="3">Polyol metabolism; myo-inositol degradation into D-glucuronate; D-glucuronate from myo-inositol: step 1/1.</text>
</comment>
<feature type="region of interest" description="Disordered" evidence="13">
    <location>
        <begin position="7"/>
        <end position="29"/>
    </location>
</feature>
<dbReference type="InterPro" id="IPR007828">
    <property type="entry name" value="Inositol_oxygenase"/>
</dbReference>
<evidence type="ECO:0000256" key="4">
    <source>
        <dbReference type="ARBA" id="ARBA00005286"/>
    </source>
</evidence>
<comment type="similarity">
    <text evidence="4">Belongs to the myo-inositol oxygenase family.</text>
</comment>
<name>A0ABQ8IRV1_DERPT</name>
<keyword evidence="8" id="KW-0479">Metal-binding</keyword>
<keyword evidence="9" id="KW-0560">Oxidoreductase</keyword>
<dbReference type="Gene3D" id="1.25.40.10">
    <property type="entry name" value="Tetratricopeptide repeat domain"/>
    <property type="match status" value="1"/>
</dbReference>
<dbReference type="Pfam" id="PF05153">
    <property type="entry name" value="MIOX"/>
    <property type="match status" value="1"/>
</dbReference>
<comment type="catalytic activity">
    <reaction evidence="12">
        <text>myo-inositol + O2 = D-glucuronate + H2O + H(+)</text>
        <dbReference type="Rhea" id="RHEA:23696"/>
        <dbReference type="ChEBI" id="CHEBI:15377"/>
        <dbReference type="ChEBI" id="CHEBI:15378"/>
        <dbReference type="ChEBI" id="CHEBI:15379"/>
        <dbReference type="ChEBI" id="CHEBI:17268"/>
        <dbReference type="ChEBI" id="CHEBI:58720"/>
        <dbReference type="EC" id="1.13.99.1"/>
    </reaction>
</comment>
<evidence type="ECO:0000256" key="12">
    <source>
        <dbReference type="ARBA" id="ARBA00048271"/>
    </source>
</evidence>
<sequence length="561" mass="65942">MDLAIAQEASTTHHVQRKESSSSNLRKISNDSLGTESIYYLDPSEHFRPEHKTAEEYRIYTTNQDDYIQKRVFETYRLMHTNQTLEFARERLNYWTRFDKLKMTIMDALEKLNCLVDESDPDVDLPNIIHAFQTAERIREAHPDLDWFHLTGLIHDLGKLMAVYGEPQWSVVGDTFPLGCRIASSVVYADQTFQDNPDTSNPDYNTEYGIYEPNCGLKQVVMSWGHDEYMYQILKNHPDCSLPEQAFYIIRFHSFYPWHTGGDYYHLCSKHDLHMLPWIREFNKFDLYSKTPEIPDIPKLIPYYQSLIDKYIPGLKKNCDYNQLEKELLNEWQAKNNQDPELAWRLSSLIYYKSLNLQNDEEIKLKSLESMRYAEKSLELFEKNTSKTKTAANDNTFYALKWSAMAHGRLALFEMNDVEQKILHTTNFLKYLNKCLQQQQQQPNNQQINNDYLVLFMQGRFQLALSMLAEDELKSFQQRLSTTTIALPKLNLLDGEQKLRRSIELAPDFIDNYITLAYLLIKERKISDAKSIIEQGLRQQCSNKSDELIRQELLKIKETLG</sequence>
<evidence type="ECO:0000313" key="14">
    <source>
        <dbReference type="EMBL" id="KAH9412785.1"/>
    </source>
</evidence>
<comment type="caution">
    <text evidence="14">The sequence shown here is derived from an EMBL/GenBank/DDBJ whole genome shotgun (WGS) entry which is preliminary data.</text>
</comment>
<evidence type="ECO:0000256" key="3">
    <source>
        <dbReference type="ARBA" id="ARBA00005167"/>
    </source>
</evidence>
<evidence type="ECO:0000256" key="2">
    <source>
        <dbReference type="ARBA" id="ARBA00004496"/>
    </source>
</evidence>
<evidence type="ECO:0000256" key="1">
    <source>
        <dbReference type="ARBA" id="ARBA00001962"/>
    </source>
</evidence>
<proteinExistence type="inferred from homology"/>
<organism evidence="14 15">
    <name type="scientific">Dermatophagoides pteronyssinus</name>
    <name type="common">European house dust mite</name>
    <dbReference type="NCBI Taxonomy" id="6956"/>
    <lineage>
        <taxon>Eukaryota</taxon>
        <taxon>Metazoa</taxon>
        <taxon>Ecdysozoa</taxon>
        <taxon>Arthropoda</taxon>
        <taxon>Chelicerata</taxon>
        <taxon>Arachnida</taxon>
        <taxon>Acari</taxon>
        <taxon>Acariformes</taxon>
        <taxon>Sarcoptiformes</taxon>
        <taxon>Astigmata</taxon>
        <taxon>Psoroptidia</taxon>
        <taxon>Analgoidea</taxon>
        <taxon>Pyroglyphidae</taxon>
        <taxon>Dermatophagoidinae</taxon>
        <taxon>Dermatophagoides</taxon>
    </lineage>
</organism>